<dbReference type="SMART" id="SM00116">
    <property type="entry name" value="CBS"/>
    <property type="match status" value="2"/>
</dbReference>
<dbReference type="PANTHER" id="PTHR48108">
    <property type="entry name" value="CBS DOMAIN-CONTAINING PROTEIN CBSX2, CHLOROPLASTIC"/>
    <property type="match status" value="1"/>
</dbReference>
<organism evidence="5 6">
    <name type="scientific">Corynebacterium humireducens NBRC 106098 = DSM 45392</name>
    <dbReference type="NCBI Taxonomy" id="1223515"/>
    <lineage>
        <taxon>Bacteria</taxon>
        <taxon>Bacillati</taxon>
        <taxon>Actinomycetota</taxon>
        <taxon>Actinomycetes</taxon>
        <taxon>Mycobacteriales</taxon>
        <taxon>Corynebacteriaceae</taxon>
        <taxon>Corynebacterium</taxon>
    </lineage>
</organism>
<sequence>MTVELEEVRSFLADLEPFTRLPVAELDALPARMTMEYVRRGEDIIRLGAPNDFLYIIRSGAVDVIDDEGILLDRRDDGRSFGYSTLLGEHTSRYTMTAVEDSLLLLLPREEFVALGERNPDIMRFYSSQSRRIRAAAEELRGDSSTDVLRTKLREFKIPNPVSIGPTATIREAAELMEEHKVSSLLITVGDQLEGIVTDRDLRGRVVAKGLDITLPITEIMTPRPRTVNSETLAFEAMLIMAEMRIHHLPIVDEGQLTGIVTTADVMRLLRHDPIYLTAEFSRRNSPEELKDAYSQASEVAVRFIERGASAEETSGIMTIAADSLARRLLKLGEEKFGAPPVPYTFVVLGSQGRREMGLASDQDNAMVLSDDYVEAEHGKYFADLAEYVCQGLHTAGQVLCPGDMMASNPEWRMTRTKWLDTFRLWVTAPEPDALLHAQTFFDFRGIHGDTELADDVHNNAVGMARGARRMHAHLAALAARREPPLGFFRGLVVDRSGEYANTLNVKKGGTAGIVQMARLFALSSGVTALGTRNRLMEASATSAVSERGALDLVDAFDYLNSITLRHQATQLREKSVPDYNIDPNKLGKMDREHLRDSFQIIKSMQNALATKYLVRNI</sequence>
<dbReference type="InterPro" id="IPR046342">
    <property type="entry name" value="CBS_dom_sf"/>
</dbReference>
<dbReference type="InterPro" id="IPR018821">
    <property type="entry name" value="DUF294_put_nucleoTrafse_sb-bd"/>
</dbReference>
<dbReference type="HOGENOM" id="CLU_027866_1_0_11"/>
<evidence type="ECO:0000313" key="6">
    <source>
        <dbReference type="Proteomes" id="UP000031524"/>
    </source>
</evidence>
<dbReference type="GO" id="GO:0008773">
    <property type="term" value="F:[protein-PII] uridylyltransferase activity"/>
    <property type="evidence" value="ECO:0007669"/>
    <property type="project" value="InterPro"/>
</dbReference>
<dbReference type="STRING" id="1223515.B842_05795"/>
<dbReference type="Proteomes" id="UP000031524">
    <property type="component" value="Chromosome"/>
</dbReference>
<evidence type="ECO:0000259" key="4">
    <source>
        <dbReference type="PROSITE" id="PS51371"/>
    </source>
</evidence>
<dbReference type="CDD" id="cd04587">
    <property type="entry name" value="CBS_pair_CAP-ED_NT_Pol-beta-like_DUF294_assoc"/>
    <property type="match status" value="1"/>
</dbReference>
<dbReference type="RefSeq" id="WP_040085688.1">
    <property type="nucleotide sequence ID" value="NZ_BCSU01000002.1"/>
</dbReference>
<dbReference type="Pfam" id="PF03445">
    <property type="entry name" value="DUF294"/>
    <property type="match status" value="1"/>
</dbReference>
<dbReference type="OrthoDB" id="9789996at2"/>
<keyword evidence="6" id="KW-1185">Reference proteome</keyword>
<dbReference type="SUPFAM" id="SSF51206">
    <property type="entry name" value="cAMP-binding domain-like"/>
    <property type="match status" value="1"/>
</dbReference>
<dbReference type="InterPro" id="IPR014710">
    <property type="entry name" value="RmlC-like_jellyroll"/>
</dbReference>
<dbReference type="PANTHER" id="PTHR48108:SF31">
    <property type="entry name" value="CBS DOMAIN AND CYCLIC NUCLEOTIDE-REGULATED NUCLEOTIDYLTRANSFERASE"/>
    <property type="match status" value="1"/>
</dbReference>
<evidence type="ECO:0000259" key="3">
    <source>
        <dbReference type="PROSITE" id="PS50042"/>
    </source>
</evidence>
<dbReference type="EMBL" id="CP005286">
    <property type="protein sequence ID" value="AJE33008.1"/>
    <property type="molecule type" value="Genomic_DNA"/>
</dbReference>
<dbReference type="Pfam" id="PF10335">
    <property type="entry name" value="DUF294_C"/>
    <property type="match status" value="1"/>
</dbReference>
<dbReference type="InterPro" id="IPR000644">
    <property type="entry name" value="CBS_dom"/>
</dbReference>
<dbReference type="SUPFAM" id="SSF81301">
    <property type="entry name" value="Nucleotidyltransferase"/>
    <property type="match status" value="1"/>
</dbReference>
<dbReference type="Gene3D" id="2.60.120.10">
    <property type="entry name" value="Jelly Rolls"/>
    <property type="match status" value="1"/>
</dbReference>
<protein>
    <submittedName>
        <fullName evidence="5">Signal transduction protein</fullName>
    </submittedName>
</protein>
<dbReference type="PROSITE" id="PS51371">
    <property type="entry name" value="CBS"/>
    <property type="match status" value="2"/>
</dbReference>
<keyword evidence="1" id="KW-0677">Repeat</keyword>
<feature type="domain" description="CBS" evidence="4">
    <location>
        <begin position="221"/>
        <end position="277"/>
    </location>
</feature>
<keyword evidence="2" id="KW-0129">CBS domain</keyword>
<dbReference type="SUPFAM" id="SSF54631">
    <property type="entry name" value="CBS-domain pair"/>
    <property type="match status" value="1"/>
</dbReference>
<feature type="domain" description="Cyclic nucleotide-binding" evidence="3">
    <location>
        <begin position="17"/>
        <end position="124"/>
    </location>
</feature>
<reference evidence="5 6" key="1">
    <citation type="submission" date="2013-04" db="EMBL/GenBank/DDBJ databases">
        <title>Complete genome sequence of Corynebacterium humireducens DSM 45392(T), isolated from a wastewater-fed microbial fuel cell.</title>
        <authorList>
            <person name="Ruckert C."/>
            <person name="Albersmeier A."/>
            <person name="Kalinowski J."/>
        </authorList>
    </citation>
    <scope>NUCLEOTIDE SEQUENCE [LARGE SCALE GENOMIC DNA]</scope>
    <source>
        <strain evidence="6">MFC-5</strain>
    </source>
</reference>
<dbReference type="CDD" id="cd00038">
    <property type="entry name" value="CAP_ED"/>
    <property type="match status" value="1"/>
</dbReference>
<dbReference type="CDD" id="cd05401">
    <property type="entry name" value="NT_GlnE_GlnD_like"/>
    <property type="match status" value="1"/>
</dbReference>
<accession>A0A0B5DA03</accession>
<proteinExistence type="predicted"/>
<dbReference type="PROSITE" id="PS50042">
    <property type="entry name" value="CNMP_BINDING_3"/>
    <property type="match status" value="1"/>
</dbReference>
<feature type="domain" description="CBS" evidence="4">
    <location>
        <begin position="157"/>
        <end position="213"/>
    </location>
</feature>
<dbReference type="InterPro" id="IPR051462">
    <property type="entry name" value="CBS_domain-containing"/>
</dbReference>
<name>A0A0B5DA03_9CORY</name>
<dbReference type="InterPro" id="IPR018490">
    <property type="entry name" value="cNMP-bd_dom_sf"/>
</dbReference>
<gene>
    <name evidence="5" type="ORF">B842_05795</name>
</gene>
<dbReference type="InterPro" id="IPR043519">
    <property type="entry name" value="NT_sf"/>
</dbReference>
<dbReference type="Pfam" id="PF00027">
    <property type="entry name" value="cNMP_binding"/>
    <property type="match status" value="1"/>
</dbReference>
<dbReference type="InterPro" id="IPR005105">
    <property type="entry name" value="GlnD_Uridyltrans_N"/>
</dbReference>
<evidence type="ECO:0000313" key="5">
    <source>
        <dbReference type="EMBL" id="AJE33008.1"/>
    </source>
</evidence>
<dbReference type="Pfam" id="PF00571">
    <property type="entry name" value="CBS"/>
    <property type="match status" value="2"/>
</dbReference>
<dbReference type="SMART" id="SM00100">
    <property type="entry name" value="cNMP"/>
    <property type="match status" value="1"/>
</dbReference>
<dbReference type="AlphaFoldDB" id="A0A0B5DA03"/>
<dbReference type="Gene3D" id="3.10.580.10">
    <property type="entry name" value="CBS-domain"/>
    <property type="match status" value="1"/>
</dbReference>
<evidence type="ECO:0000256" key="1">
    <source>
        <dbReference type="ARBA" id="ARBA00022737"/>
    </source>
</evidence>
<dbReference type="KEGG" id="chm:B842_05795"/>
<dbReference type="InterPro" id="IPR000595">
    <property type="entry name" value="cNMP-bd_dom"/>
</dbReference>
<evidence type="ECO:0000256" key="2">
    <source>
        <dbReference type="PROSITE-ProRule" id="PRU00703"/>
    </source>
</evidence>